<evidence type="ECO:0000313" key="5">
    <source>
        <dbReference type="EMBL" id="PHI17412.1"/>
    </source>
</evidence>
<keyword evidence="1" id="KW-0472">Membrane</keyword>
<feature type="transmembrane region" description="Helical" evidence="1">
    <location>
        <begin position="7"/>
        <end position="28"/>
    </location>
</feature>
<dbReference type="EMBL" id="NIRO01000001">
    <property type="protein sequence ID" value="PHI17412.1"/>
    <property type="molecule type" value="Genomic_DNA"/>
</dbReference>
<evidence type="ECO:0000313" key="7">
    <source>
        <dbReference type="Proteomes" id="UP000197470"/>
    </source>
</evidence>
<dbReference type="Proteomes" id="UP000224507">
    <property type="component" value="Unassembled WGS sequence"/>
</dbReference>
<dbReference type="RefSeq" id="WP_088336636.1">
    <property type="nucleotide sequence ID" value="NZ_CP021934.1"/>
</dbReference>
<dbReference type="EMBL" id="NIRQ01000001">
    <property type="protein sequence ID" value="PHI13324.1"/>
    <property type="molecule type" value="Genomic_DNA"/>
</dbReference>
<evidence type="ECO:0000313" key="4">
    <source>
        <dbReference type="EMBL" id="PHI13324.1"/>
    </source>
</evidence>
<evidence type="ECO:0000256" key="1">
    <source>
        <dbReference type="SAM" id="Phobius"/>
    </source>
</evidence>
<evidence type="ECO:0000313" key="3">
    <source>
        <dbReference type="EMBL" id="OWP24613.1"/>
    </source>
</evidence>
<evidence type="ECO:0000313" key="9">
    <source>
        <dbReference type="Proteomes" id="UP000224507"/>
    </source>
</evidence>
<evidence type="ECO:0000313" key="8">
    <source>
        <dbReference type="Proteomes" id="UP000221852"/>
    </source>
</evidence>
<sequence length="143" mass="17205">MKYSIQEIFNTVIILFILRNILILINIIFSIKNIEILFLLFLLILNYFIWVRKNQSKELSDKYILINFILLSFYLCKEPIFFFSINKISFLLLVSAIQISLIIFTYKIKINFSLKEFLKIFIISGIVYYLPAILLYIFFKIIY</sequence>
<organism evidence="3 7">
    <name type="scientific">Fusobacterium nucleatum subsp. polymorphum</name>
    <name type="common">Fusobacterium polymorphum</name>
    <dbReference type="NCBI Taxonomy" id="76857"/>
    <lineage>
        <taxon>Bacteria</taxon>
        <taxon>Fusobacteriati</taxon>
        <taxon>Fusobacteriota</taxon>
        <taxon>Fusobacteriia</taxon>
        <taxon>Fusobacteriales</taxon>
        <taxon>Fusobacteriaceae</taxon>
        <taxon>Fusobacterium</taxon>
    </lineage>
</organism>
<keyword evidence="1" id="KW-1133">Transmembrane helix</keyword>
<reference evidence="5 9" key="3">
    <citation type="submission" date="2017-06" db="EMBL/GenBank/DDBJ databases">
        <title>Draft genome sequence of Fusobacterium nucleatum subsp. polymorphum KCOM 1274 (=ChDC F309).</title>
        <authorList>
            <person name="Kook J.-K."/>
            <person name="Park S.-N."/>
            <person name="Lim Y.K."/>
            <person name="Roh H."/>
        </authorList>
    </citation>
    <scope>NUCLEOTIDE SEQUENCE [LARGE SCALE GENOMIC DNA]</scope>
    <source>
        <strain evidence="5">KCOM 1274</strain>
        <strain evidence="9">KCOM 1274 (ChDC F309)</strain>
    </source>
</reference>
<feature type="transmembrane region" description="Helical" evidence="1">
    <location>
        <begin position="88"/>
        <end position="106"/>
    </location>
</feature>
<keyword evidence="1" id="KW-0812">Transmembrane</keyword>
<reference evidence="2 6" key="2">
    <citation type="submission" date="2017-06" db="EMBL/GenBank/DDBJ databases">
        <title>Draft genome sequence of Fusobacterium nucleatum subsp. polymorphum KCOM 1260 (=ChDC F218).</title>
        <authorList>
            <person name="Kook J.-K."/>
            <person name="Park S.-N."/>
            <person name="Lim Y.K."/>
            <person name="Roh H."/>
        </authorList>
    </citation>
    <scope>NUCLEOTIDE SEQUENCE [LARGE SCALE GENOMIC DNA]</scope>
    <source>
        <strain evidence="2">KCOM 1260</strain>
        <strain evidence="6">KCOM 1260 (ChDC F218)</strain>
    </source>
</reference>
<name>A0A246EDD2_FUSNP</name>
<dbReference type="AlphaFoldDB" id="A0A246EDD2"/>
<feature type="transmembrane region" description="Helical" evidence="1">
    <location>
        <begin position="63"/>
        <end position="82"/>
    </location>
</feature>
<gene>
    <name evidence="3" type="ORF">CA839_00890</name>
    <name evidence="2" type="ORF">CBG50_00915</name>
    <name evidence="5" type="ORF">CBG56_00010</name>
    <name evidence="4" type="ORF">CBG59_06250</name>
</gene>
<evidence type="ECO:0000313" key="2">
    <source>
        <dbReference type="EMBL" id="ASC01997.1"/>
    </source>
</evidence>
<keyword evidence="6" id="KW-1185">Reference proteome</keyword>
<reference evidence="3 7" key="1">
    <citation type="submission" date="2017-05" db="EMBL/GenBank/DDBJ databases">
        <title>Genome sequencing of Fusobacterium nucleatum subsp. polymorphum KCOM 1001 (=ChDC F119).</title>
        <authorList>
            <person name="Kook J.-K."/>
            <person name="Park S.-N."/>
            <person name="Lim Y.K."/>
            <person name="Roh H."/>
        </authorList>
    </citation>
    <scope>NUCLEOTIDE SEQUENCE [LARGE SCALE GENOMIC DNA]</scope>
    <source>
        <strain evidence="3 7">KCOM 1001</strain>
    </source>
</reference>
<protein>
    <submittedName>
        <fullName evidence="3">Uncharacterized protein</fullName>
    </submittedName>
</protein>
<dbReference type="Proteomes" id="UP000221852">
    <property type="component" value="Unassembled WGS sequence"/>
</dbReference>
<dbReference type="Proteomes" id="UP000197470">
    <property type="component" value="Unassembled WGS sequence"/>
</dbReference>
<dbReference type="EMBL" id="CP021934">
    <property type="protein sequence ID" value="ASC01997.1"/>
    <property type="molecule type" value="Genomic_DNA"/>
</dbReference>
<feature type="transmembrane region" description="Helical" evidence="1">
    <location>
        <begin position="34"/>
        <end position="51"/>
    </location>
</feature>
<feature type="transmembrane region" description="Helical" evidence="1">
    <location>
        <begin position="118"/>
        <end position="139"/>
    </location>
</feature>
<proteinExistence type="predicted"/>
<reference evidence="4 8" key="4">
    <citation type="submission" date="2017-06" db="EMBL/GenBank/DDBJ databases">
        <title>Draft genome sequence of Fusobacterium nucleatum subsp. polymorphum KCOM 1330 (=ChDC F330).</title>
        <authorList>
            <person name="Kook J.-K."/>
            <person name="Park S.-N."/>
            <person name="Lim Y.K."/>
            <person name="Roh H."/>
        </authorList>
    </citation>
    <scope>NUCLEOTIDE SEQUENCE [LARGE SCALE GENOMIC DNA]</scope>
    <source>
        <strain evidence="4">KCOM 1330</strain>
        <strain evidence="8">KCOM 1330 (ChDC F330)</strain>
    </source>
</reference>
<accession>A0A246EDD2</accession>
<dbReference type="EMBL" id="NHRT01000001">
    <property type="protein sequence ID" value="OWP24613.1"/>
    <property type="molecule type" value="Genomic_DNA"/>
</dbReference>
<dbReference type="Proteomes" id="UP000196759">
    <property type="component" value="Chromosome"/>
</dbReference>
<evidence type="ECO:0000313" key="6">
    <source>
        <dbReference type="Proteomes" id="UP000196759"/>
    </source>
</evidence>